<feature type="compositionally biased region" description="Low complexity" evidence="1">
    <location>
        <begin position="562"/>
        <end position="572"/>
    </location>
</feature>
<dbReference type="EMBL" id="SHOA02000001">
    <property type="protein sequence ID" value="TDH70949.1"/>
    <property type="molecule type" value="Genomic_DNA"/>
</dbReference>
<dbReference type="GeneID" id="94349039"/>
<dbReference type="AlphaFoldDB" id="A0A976IGM7"/>
<comment type="caution">
    <text evidence="2">The sequence shown here is derived from an EMBL/GenBank/DDBJ whole genome shotgun (WGS) entry which is preliminary data.</text>
</comment>
<protein>
    <submittedName>
        <fullName evidence="2">Uncharacterized protein</fullName>
    </submittedName>
</protein>
<gene>
    <name evidence="2" type="ORF">CCR75_005286</name>
</gene>
<reference evidence="2 3" key="1">
    <citation type="journal article" date="2021" name="Genome Biol.">
        <title>AFLAP: assembly-free linkage analysis pipeline using k-mers from genome sequencing data.</title>
        <authorList>
            <person name="Fletcher K."/>
            <person name="Zhang L."/>
            <person name="Gil J."/>
            <person name="Han R."/>
            <person name="Cavanaugh K."/>
            <person name="Michelmore R."/>
        </authorList>
    </citation>
    <scope>NUCLEOTIDE SEQUENCE [LARGE SCALE GENOMIC DNA]</scope>
    <source>
        <strain evidence="2 3">SF5</strain>
    </source>
</reference>
<dbReference type="Proteomes" id="UP000294530">
    <property type="component" value="Unassembled WGS sequence"/>
</dbReference>
<accession>A0A976IGM7</accession>
<dbReference type="RefSeq" id="XP_067820448.1">
    <property type="nucleotide sequence ID" value="XM_067963368.1"/>
</dbReference>
<dbReference type="KEGG" id="blac:94349039"/>
<sequence>MEAKTMQFVTQFARAVYLQWSHSLEHAKFWDDHAFLRAMLEEAVAKLPDGKLKAQLAHDLEPLVTRLASSLRELHVRERLHEKEQSFNVPLNEIGTEIALTQAATAPVGDKKRKLADVLALDTDITLMNSQNYDAKQLVQRFALIAARRYESPKEQQHKRGFVLRRLAACVQQQMASWPCHWCCSKESDGWKEVQELRVLLESIARQDVVALASISYWKEEKDRDSLMAPWTKFYRPDESNELTQVVYEDEIAKIYGALLTLAIDFPIVNKNLKEATSSESSDDEVSGVYRESKLKLLEPGTQAQETTRQVLFAAQLRQREGYKNRQWLVSVLSFRHRVLTLKTNTFKLEGTNSDELDRRAMLECLGHVYSRTFANVALFDQVKQNLSVEKAAEQDLALFEAVVCLRYAATFMRVERKSSLPALTTAMAHLAGIPVPLSFMTWLEHEQVSPPVSVLEKATQRLWTKCCGQNRMMNILLSSTNVTTEALSLIQTSYEDFVRQMAKGHFPKSTSVVEIEASAASVQEATSDLFYVDTGGNEDKKRGKTKKKKSFKKKKQRNNKKNVAVANSKRF</sequence>
<feature type="region of interest" description="Disordered" evidence="1">
    <location>
        <begin position="533"/>
        <end position="572"/>
    </location>
</feature>
<evidence type="ECO:0000256" key="1">
    <source>
        <dbReference type="SAM" id="MobiDB-lite"/>
    </source>
</evidence>
<name>A0A976IGM7_BRELC</name>
<organism evidence="2 3">
    <name type="scientific">Bremia lactucae</name>
    <name type="common">Lettuce downy mildew</name>
    <dbReference type="NCBI Taxonomy" id="4779"/>
    <lineage>
        <taxon>Eukaryota</taxon>
        <taxon>Sar</taxon>
        <taxon>Stramenopiles</taxon>
        <taxon>Oomycota</taxon>
        <taxon>Peronosporomycetes</taxon>
        <taxon>Peronosporales</taxon>
        <taxon>Peronosporaceae</taxon>
        <taxon>Bremia</taxon>
    </lineage>
</organism>
<evidence type="ECO:0000313" key="2">
    <source>
        <dbReference type="EMBL" id="TDH70949.1"/>
    </source>
</evidence>
<evidence type="ECO:0000313" key="3">
    <source>
        <dbReference type="Proteomes" id="UP000294530"/>
    </source>
</evidence>
<keyword evidence="3" id="KW-1185">Reference proteome</keyword>
<dbReference type="OrthoDB" id="165648at2759"/>
<feature type="compositionally biased region" description="Basic residues" evidence="1">
    <location>
        <begin position="543"/>
        <end position="561"/>
    </location>
</feature>
<proteinExistence type="predicted"/>